<gene>
    <name evidence="1" type="ORF">PEVE_00007300</name>
</gene>
<proteinExistence type="predicted"/>
<dbReference type="EMBL" id="CALNXI010001487">
    <property type="protein sequence ID" value="CAH3170508.1"/>
    <property type="molecule type" value="Genomic_DNA"/>
</dbReference>
<feature type="non-terminal residue" evidence="1">
    <location>
        <position position="559"/>
    </location>
</feature>
<keyword evidence="2" id="KW-1185">Reference proteome</keyword>
<organism evidence="1 2">
    <name type="scientific">Porites evermanni</name>
    <dbReference type="NCBI Taxonomy" id="104178"/>
    <lineage>
        <taxon>Eukaryota</taxon>
        <taxon>Metazoa</taxon>
        <taxon>Cnidaria</taxon>
        <taxon>Anthozoa</taxon>
        <taxon>Hexacorallia</taxon>
        <taxon>Scleractinia</taxon>
        <taxon>Fungiina</taxon>
        <taxon>Poritidae</taxon>
        <taxon>Porites</taxon>
    </lineage>
</organism>
<dbReference type="Proteomes" id="UP001159427">
    <property type="component" value="Unassembled WGS sequence"/>
</dbReference>
<protein>
    <submittedName>
        <fullName evidence="1">Uncharacterized protein</fullName>
    </submittedName>
</protein>
<name>A0ABN8QTY4_9CNID</name>
<accession>A0ABN8QTY4</accession>
<evidence type="ECO:0000313" key="1">
    <source>
        <dbReference type="EMBL" id="CAH3170508.1"/>
    </source>
</evidence>
<sequence length="559" mass="62651">MAETPKKSVGRPLKKPSCSDFCRVCGCNFNTYYGDFKRRVSTENLFEIPKRAGVEKSRLADLLCELGITCEQSSSLSSRVCAKCGTKIRNAIGLCRFLRGSLLFQPPKSVVDVEHSPIAIERFKRMARSPVSEGLASSSYDGVRTGKARRSIVYGPSEDETSLVLEKTDQLKVVIPTKDDTISLRSAPDELTEKIVKNICNRNWKPVANAMFAHTELRNELMSALSKNLSREMSDYCHSESMLKYSTPSELSAFSNRTFVHEVKVFCPLWYSCIIGAANVGDDIEESINPMALATASIARHRNSRMSAFAKRISTVLVHTGAKADDFTRLNRLGICSSHKQVIRDQVEMGSQHDVKVLMWKRAIEERKGTLLLIEEIQSQAASMDAPVDVSQAALEGKYFYSELSFNKLSGLLHREDGENCLASAEELASAKQELLKEEQVSYRIVADNLDFSLSARIQTSKLRNQSIHWTHHLAIRDRVVTPCRDHAAATGQRKLMDLELSELLPSEDSNFTVESDFITLVSRILVKYLPAFSFLKDVVVHHIPHQYSQEMAQKSEVV</sequence>
<comment type="caution">
    <text evidence="1">The sequence shown here is derived from an EMBL/GenBank/DDBJ whole genome shotgun (WGS) entry which is preliminary data.</text>
</comment>
<evidence type="ECO:0000313" key="2">
    <source>
        <dbReference type="Proteomes" id="UP001159427"/>
    </source>
</evidence>
<reference evidence="1 2" key="1">
    <citation type="submission" date="2022-05" db="EMBL/GenBank/DDBJ databases">
        <authorList>
            <consortium name="Genoscope - CEA"/>
            <person name="William W."/>
        </authorList>
    </citation>
    <scope>NUCLEOTIDE SEQUENCE [LARGE SCALE GENOMIC DNA]</scope>
</reference>